<evidence type="ECO:0000313" key="3">
    <source>
        <dbReference type="Proteomes" id="UP001285441"/>
    </source>
</evidence>
<proteinExistence type="inferred from homology"/>
<protein>
    <submittedName>
        <fullName evidence="2">Uncharacterized protein</fullName>
    </submittedName>
</protein>
<keyword evidence="3" id="KW-1185">Reference proteome</keyword>
<reference evidence="2" key="1">
    <citation type="journal article" date="2023" name="Mol. Phylogenet. Evol.">
        <title>Genome-scale phylogeny and comparative genomics of the fungal order Sordariales.</title>
        <authorList>
            <person name="Hensen N."/>
            <person name="Bonometti L."/>
            <person name="Westerberg I."/>
            <person name="Brannstrom I.O."/>
            <person name="Guillou S."/>
            <person name="Cros-Aarteil S."/>
            <person name="Calhoun S."/>
            <person name="Haridas S."/>
            <person name="Kuo A."/>
            <person name="Mondo S."/>
            <person name="Pangilinan J."/>
            <person name="Riley R."/>
            <person name="LaButti K."/>
            <person name="Andreopoulos B."/>
            <person name="Lipzen A."/>
            <person name="Chen C."/>
            <person name="Yan M."/>
            <person name="Daum C."/>
            <person name="Ng V."/>
            <person name="Clum A."/>
            <person name="Steindorff A."/>
            <person name="Ohm R.A."/>
            <person name="Martin F."/>
            <person name="Silar P."/>
            <person name="Natvig D.O."/>
            <person name="Lalanne C."/>
            <person name="Gautier V."/>
            <person name="Ament-Velasquez S.L."/>
            <person name="Kruys A."/>
            <person name="Hutchinson M.I."/>
            <person name="Powell A.J."/>
            <person name="Barry K."/>
            <person name="Miller A.N."/>
            <person name="Grigoriev I.V."/>
            <person name="Debuchy R."/>
            <person name="Gladieux P."/>
            <person name="Hiltunen Thoren M."/>
            <person name="Johannesson H."/>
        </authorList>
    </citation>
    <scope>NUCLEOTIDE SEQUENCE</scope>
    <source>
        <strain evidence="2">CBS 232.78</strain>
    </source>
</reference>
<dbReference type="PANTHER" id="PTHR42760:SF122">
    <property type="entry name" value="NAD(P)-BINDING PROTEIN"/>
    <property type="match status" value="1"/>
</dbReference>
<dbReference type="GO" id="GO:0048038">
    <property type="term" value="F:quinone binding"/>
    <property type="evidence" value="ECO:0007669"/>
    <property type="project" value="TreeGrafter"/>
</dbReference>
<dbReference type="PRINTS" id="PR00081">
    <property type="entry name" value="GDHRDH"/>
</dbReference>
<sequence length="324" mass="34344">MSSTMKADFSAPGPCFDTNVTPTAHGTSYPAIDPTRPELSQAGKTVLIVGGTSGIGLAIAKGFIAASASAVIIAGRGQEQLDIARASLEQEAAAKANRKETRIIAERSDAADLVAIDALWSGLAARGIVVDVLVFNTVKTVTPGPLLTLGTQHVWEGLELSVRSLLRFAEKLNGQENASDGTKYLLNVSTAAVNTSHKAYFPMTAERPEYALAKGAAALALQFVAQDVDPEQLQVISFHPGTIFTPGVERLGIPANAFPFDDESLPGSFAVWAASEEARFLHGRWVWASWDVTELAQGELRKRLDSEVDFLRISVGGLAGTNLA</sequence>
<evidence type="ECO:0000313" key="2">
    <source>
        <dbReference type="EMBL" id="KAK3385918.1"/>
    </source>
</evidence>
<comment type="similarity">
    <text evidence="1">Belongs to the short-chain dehydrogenases/reductases (SDR) family.</text>
</comment>
<name>A0AAE0NQN9_9PEZI</name>
<accession>A0AAE0NQN9</accession>
<dbReference type="Pfam" id="PF00106">
    <property type="entry name" value="adh_short"/>
    <property type="match status" value="1"/>
</dbReference>
<dbReference type="Gene3D" id="3.40.50.720">
    <property type="entry name" value="NAD(P)-binding Rossmann-like Domain"/>
    <property type="match status" value="1"/>
</dbReference>
<dbReference type="InterPro" id="IPR036291">
    <property type="entry name" value="NAD(P)-bd_dom_sf"/>
</dbReference>
<dbReference type="EMBL" id="JAULSW010000004">
    <property type="protein sequence ID" value="KAK3385918.1"/>
    <property type="molecule type" value="Genomic_DNA"/>
</dbReference>
<dbReference type="InterPro" id="IPR002347">
    <property type="entry name" value="SDR_fam"/>
</dbReference>
<dbReference type="GO" id="GO:0006633">
    <property type="term" value="P:fatty acid biosynthetic process"/>
    <property type="evidence" value="ECO:0007669"/>
    <property type="project" value="TreeGrafter"/>
</dbReference>
<evidence type="ECO:0000256" key="1">
    <source>
        <dbReference type="ARBA" id="ARBA00006484"/>
    </source>
</evidence>
<dbReference type="GO" id="GO:0016616">
    <property type="term" value="F:oxidoreductase activity, acting on the CH-OH group of donors, NAD or NADP as acceptor"/>
    <property type="evidence" value="ECO:0007669"/>
    <property type="project" value="TreeGrafter"/>
</dbReference>
<dbReference type="SUPFAM" id="SSF51735">
    <property type="entry name" value="NAD(P)-binding Rossmann-fold domains"/>
    <property type="match status" value="1"/>
</dbReference>
<dbReference type="Proteomes" id="UP001285441">
    <property type="component" value="Unassembled WGS sequence"/>
</dbReference>
<reference evidence="2" key="2">
    <citation type="submission" date="2023-06" db="EMBL/GenBank/DDBJ databases">
        <authorList>
            <consortium name="Lawrence Berkeley National Laboratory"/>
            <person name="Haridas S."/>
            <person name="Hensen N."/>
            <person name="Bonometti L."/>
            <person name="Westerberg I."/>
            <person name="Brannstrom I.O."/>
            <person name="Guillou S."/>
            <person name="Cros-Aarteil S."/>
            <person name="Calhoun S."/>
            <person name="Kuo A."/>
            <person name="Mondo S."/>
            <person name="Pangilinan J."/>
            <person name="Riley R."/>
            <person name="LaButti K."/>
            <person name="Andreopoulos B."/>
            <person name="Lipzen A."/>
            <person name="Chen C."/>
            <person name="Yanf M."/>
            <person name="Daum C."/>
            <person name="Ng V."/>
            <person name="Clum A."/>
            <person name="Steindorff A."/>
            <person name="Ohm R."/>
            <person name="Martin F."/>
            <person name="Silar P."/>
            <person name="Natvig D."/>
            <person name="Lalanne C."/>
            <person name="Gautier V."/>
            <person name="Ament-velasquez S.L."/>
            <person name="Kruys A."/>
            <person name="Hutchinson M.I."/>
            <person name="Powell A.J."/>
            <person name="Barry K."/>
            <person name="Miller A.N."/>
            <person name="Grigoriev I.V."/>
            <person name="Debuchy R."/>
            <person name="Gladieux P."/>
            <person name="Thoren M.H."/>
            <person name="Johannesson H."/>
        </authorList>
    </citation>
    <scope>NUCLEOTIDE SEQUENCE</scope>
    <source>
        <strain evidence="2">CBS 232.78</strain>
    </source>
</reference>
<dbReference type="PANTHER" id="PTHR42760">
    <property type="entry name" value="SHORT-CHAIN DEHYDROGENASES/REDUCTASES FAMILY MEMBER"/>
    <property type="match status" value="1"/>
</dbReference>
<organism evidence="2 3">
    <name type="scientific">Podospora didyma</name>
    <dbReference type="NCBI Taxonomy" id="330526"/>
    <lineage>
        <taxon>Eukaryota</taxon>
        <taxon>Fungi</taxon>
        <taxon>Dikarya</taxon>
        <taxon>Ascomycota</taxon>
        <taxon>Pezizomycotina</taxon>
        <taxon>Sordariomycetes</taxon>
        <taxon>Sordariomycetidae</taxon>
        <taxon>Sordariales</taxon>
        <taxon>Podosporaceae</taxon>
        <taxon>Podospora</taxon>
    </lineage>
</organism>
<gene>
    <name evidence="2" type="ORF">B0H63DRAFT_510591</name>
</gene>
<dbReference type="AlphaFoldDB" id="A0AAE0NQN9"/>
<comment type="caution">
    <text evidence="2">The sequence shown here is derived from an EMBL/GenBank/DDBJ whole genome shotgun (WGS) entry which is preliminary data.</text>
</comment>